<name>A0A8S0X2E9_CYCAE</name>
<dbReference type="PANTHER" id="PTHR16201">
    <property type="entry name" value="SEVEN TRANSMEMBRANE PROTEIN 1-RELATED"/>
    <property type="match status" value="1"/>
</dbReference>
<comment type="subcellular location">
    <subcellularLocation>
        <location evidence="1">Membrane</location>
        <topology evidence="1">Multi-pass membrane protein</topology>
    </subcellularLocation>
</comment>
<feature type="compositionally biased region" description="Basic and acidic residues" evidence="7">
    <location>
        <begin position="162"/>
        <end position="171"/>
    </location>
</feature>
<comment type="similarity">
    <text evidence="5">Belongs to the laat-1 family.</text>
</comment>
<sequence>MLENISPSDLLGFTSIGCWLGAQFPQVVENIRRQSCEGLALPFLANWLLGDISNLVGCILTHQLPFQTWLATYFVCVDCMLVAQYFYYYKTPKHLPSIHHIRSATAPVSARRLSVDRGASRYRTLSAVASNMAAAAALAAQQEEQADTQRTPRFAHKPGRRRAYEGSEGRTPRPTGEDEDEDLPTTMVDSFHSEGGRTTTSKQVSWSIERHGGRAASVGRALGPTTPTMNLLPDESLTSLMSPGSLQRDPSHIAESTESLSALRGSRASRRGSNMVFLAVWALFGIGTLAGRQNMPSTSLMNVGRVLSINGHHLDVPISTPPIEAQVHSRDAGLQDFDDLEIGLTPLDVHARGEDVPNHEPHPDDPSPEQVLGRLFAWLCTTLYLTSRLPQIWKNYVRKSVEGLSMYLFVFAFLGNVFYVASILASPRRFLPPPESAKYLKESIPYLLGSGGTLIFDITIVGQSFCYRSRHRRHATMAYSRVPDEEESGLLSGDALSAHPPGDSAILNRGRTSRTRAVG</sequence>
<proteinExistence type="inferred from homology"/>
<dbReference type="FunFam" id="1.20.1280.290:FF:000009">
    <property type="entry name" value="PQ loop repeat family protein"/>
    <property type="match status" value="1"/>
</dbReference>
<evidence type="ECO:0000313" key="10">
    <source>
        <dbReference type="Proteomes" id="UP000467700"/>
    </source>
</evidence>
<organism evidence="9 10">
    <name type="scientific">Cyclocybe aegerita</name>
    <name type="common">Black poplar mushroom</name>
    <name type="synonym">Agrocybe aegerita</name>
    <dbReference type="NCBI Taxonomy" id="1973307"/>
    <lineage>
        <taxon>Eukaryota</taxon>
        <taxon>Fungi</taxon>
        <taxon>Dikarya</taxon>
        <taxon>Basidiomycota</taxon>
        <taxon>Agaricomycotina</taxon>
        <taxon>Agaricomycetes</taxon>
        <taxon>Agaricomycetidae</taxon>
        <taxon>Agaricales</taxon>
        <taxon>Agaricineae</taxon>
        <taxon>Bolbitiaceae</taxon>
        <taxon>Cyclocybe</taxon>
    </lineage>
</organism>
<comment type="catalytic activity">
    <reaction evidence="6">
        <text>L-histidine(out) + L-arginine(in) = L-histidine(in) + L-arginine(out)</text>
        <dbReference type="Rhea" id="RHEA:71063"/>
        <dbReference type="ChEBI" id="CHEBI:32682"/>
        <dbReference type="ChEBI" id="CHEBI:57595"/>
    </reaction>
</comment>
<dbReference type="InterPro" id="IPR051415">
    <property type="entry name" value="LAAT-1"/>
</dbReference>
<dbReference type="AlphaFoldDB" id="A0A8S0X2E9"/>
<dbReference type="Gene3D" id="1.20.1280.290">
    <property type="match status" value="2"/>
</dbReference>
<keyword evidence="10" id="KW-1185">Reference proteome</keyword>
<dbReference type="PANTHER" id="PTHR16201:SF34">
    <property type="entry name" value="LYSOSOMAL AMINO ACID TRANSPORTER 1"/>
    <property type="match status" value="1"/>
</dbReference>
<evidence type="ECO:0000256" key="6">
    <source>
        <dbReference type="ARBA" id="ARBA00050768"/>
    </source>
</evidence>
<dbReference type="GO" id="GO:0015174">
    <property type="term" value="F:basic amino acid transmembrane transporter activity"/>
    <property type="evidence" value="ECO:0007669"/>
    <property type="project" value="TreeGrafter"/>
</dbReference>
<gene>
    <name evidence="9" type="ORF">AAE3_LOCUS13965</name>
</gene>
<keyword evidence="2 8" id="KW-0812">Transmembrane</keyword>
<reference evidence="9 10" key="1">
    <citation type="submission" date="2020-01" db="EMBL/GenBank/DDBJ databases">
        <authorList>
            <person name="Gupta K D."/>
        </authorList>
    </citation>
    <scope>NUCLEOTIDE SEQUENCE [LARGE SCALE GENOMIC DNA]</scope>
</reference>
<feature type="transmembrane region" description="Helical" evidence="8">
    <location>
        <begin position="446"/>
        <end position="467"/>
    </location>
</feature>
<evidence type="ECO:0000256" key="8">
    <source>
        <dbReference type="SAM" id="Phobius"/>
    </source>
</evidence>
<keyword evidence="4 8" id="KW-0472">Membrane</keyword>
<feature type="region of interest" description="Disordered" evidence="7">
    <location>
        <begin position="492"/>
        <end position="519"/>
    </location>
</feature>
<evidence type="ECO:0000256" key="5">
    <source>
        <dbReference type="ARBA" id="ARBA00038039"/>
    </source>
</evidence>
<keyword evidence="3 8" id="KW-1133">Transmembrane helix</keyword>
<feature type="transmembrane region" description="Helical" evidence="8">
    <location>
        <begin position="407"/>
        <end position="426"/>
    </location>
</feature>
<dbReference type="Proteomes" id="UP000467700">
    <property type="component" value="Unassembled WGS sequence"/>
</dbReference>
<feature type="transmembrane region" description="Helical" evidence="8">
    <location>
        <begin position="274"/>
        <end position="291"/>
    </location>
</feature>
<dbReference type="Pfam" id="PF04193">
    <property type="entry name" value="PQ-loop"/>
    <property type="match status" value="2"/>
</dbReference>
<dbReference type="InterPro" id="IPR006603">
    <property type="entry name" value="PQ-loop_rpt"/>
</dbReference>
<evidence type="ECO:0000256" key="4">
    <source>
        <dbReference type="ARBA" id="ARBA00023136"/>
    </source>
</evidence>
<accession>A0A8S0X2E9</accession>
<protein>
    <submittedName>
        <fullName evidence="9">Uncharacterized protein</fullName>
    </submittedName>
</protein>
<dbReference type="OrthoDB" id="8048523at2759"/>
<comment type="caution">
    <text evidence="9">The sequence shown here is derived from an EMBL/GenBank/DDBJ whole genome shotgun (WGS) entry which is preliminary data.</text>
</comment>
<evidence type="ECO:0000256" key="7">
    <source>
        <dbReference type="SAM" id="MobiDB-lite"/>
    </source>
</evidence>
<dbReference type="SMART" id="SM00679">
    <property type="entry name" value="CTNS"/>
    <property type="match status" value="2"/>
</dbReference>
<dbReference type="GO" id="GO:0034488">
    <property type="term" value="P:basic amino acid transmembrane export from vacuole"/>
    <property type="evidence" value="ECO:0007669"/>
    <property type="project" value="TreeGrafter"/>
</dbReference>
<evidence type="ECO:0000256" key="3">
    <source>
        <dbReference type="ARBA" id="ARBA00022989"/>
    </source>
</evidence>
<feature type="region of interest" description="Disordered" evidence="7">
    <location>
        <begin position="139"/>
        <end position="204"/>
    </location>
</feature>
<evidence type="ECO:0000256" key="1">
    <source>
        <dbReference type="ARBA" id="ARBA00004141"/>
    </source>
</evidence>
<dbReference type="EMBL" id="CACVBS010000112">
    <property type="protein sequence ID" value="CAA7271627.1"/>
    <property type="molecule type" value="Genomic_DNA"/>
</dbReference>
<dbReference type="GO" id="GO:0000329">
    <property type="term" value="C:fungal-type vacuole membrane"/>
    <property type="evidence" value="ECO:0007669"/>
    <property type="project" value="TreeGrafter"/>
</dbReference>
<evidence type="ECO:0000256" key="2">
    <source>
        <dbReference type="ARBA" id="ARBA00022692"/>
    </source>
</evidence>
<evidence type="ECO:0000313" key="9">
    <source>
        <dbReference type="EMBL" id="CAA7271627.1"/>
    </source>
</evidence>